<dbReference type="CDD" id="cd11069">
    <property type="entry name" value="CYP_FUM15-like"/>
    <property type="match status" value="1"/>
</dbReference>
<dbReference type="Gene3D" id="1.10.630.10">
    <property type="entry name" value="Cytochrome P450"/>
    <property type="match status" value="1"/>
</dbReference>
<evidence type="ECO:0000256" key="7">
    <source>
        <dbReference type="ARBA" id="ARBA00023004"/>
    </source>
</evidence>
<evidence type="ECO:0000256" key="6">
    <source>
        <dbReference type="ARBA" id="ARBA00023002"/>
    </source>
</evidence>
<keyword evidence="12" id="KW-1185">Reference proteome</keyword>
<dbReference type="PROSITE" id="PS00086">
    <property type="entry name" value="CYTOCHROME_P450"/>
    <property type="match status" value="1"/>
</dbReference>
<dbReference type="Proteomes" id="UP000757232">
    <property type="component" value="Unassembled WGS sequence"/>
</dbReference>
<evidence type="ECO:0000256" key="2">
    <source>
        <dbReference type="ARBA" id="ARBA00005179"/>
    </source>
</evidence>
<dbReference type="PANTHER" id="PTHR24305:SF166">
    <property type="entry name" value="CYTOCHROME P450 12A4, MITOCHONDRIAL-RELATED"/>
    <property type="match status" value="1"/>
</dbReference>
<dbReference type="Pfam" id="PF01702">
    <property type="entry name" value="TGT"/>
    <property type="match status" value="2"/>
</dbReference>
<comment type="pathway">
    <text evidence="2">Secondary metabolite biosynthesis.</text>
</comment>
<dbReference type="AlphaFoldDB" id="A0A9Q5HZW3"/>
<sequence length="1112" mass="125180">MIGSEERMRSEASFHRILQCRSRGLSGPRLGRLTVKKPGGSEIKIDTPGIITSTSRGIVPHLTRDHVQSAEAIRWVYMAFETFLERTPPIPTLIDANKPLETLAGLKEDKHVLSMSLRDPHDVREMPPNGNKFMNANCIRGVKKVTPEQYRSFVHICNPDLTIALSDIPFTPPPFSQRRITKSIERSTAWLSAMLSPVSGVTGDRHHPSNIFVQMVGDVSHPARRTFAESLNEKLLGREAEQVKPFKCLDDGVFGYAFDLVPLRTSLLVSDKLAPDDEDVMPNRRTIDSKPLTQPLSEEIMPKVVELLRASLEPLSPEKPRLVTGTSSPHEVLHLIRDVGVDAFDVSWAQKAADWGIALDFVFPVPKEGALKGGNVRGDGKRDLGHNLYSSKYTADFSRLSDWLLDGSSQTENVTNVCPCIACAPHSTPSEEITHASVDILYRAHATDADRAGPSYDPPFTRAYIHHLLHTHEMSAHTLLAAHNLAAADTFFAAVRSVLSHGAAHIHHPHSHPHGVFHADLHPETETFVSEDLDAHFSLFEEEIERFCATYDSTLRLFGEAKRDWISVDYARGKGRLAREKAKQAQFVYRFVRPLFSPLRNLPSPPSTSFIYGNVNEVRRASPVLEEWYKKYGKVMKCKGRFGEDQLFTIDTRAINHILTHSFDYQKTKESRFFLSRLLGNAEKHMQQRKIMNPSFSTSSIRDVTPIFFEKALRMCDMWETEIISENRNTKDVWTNFEVLSWMSRATLDIIGLAGFHHDFNSLDGPDEPQSRPDSLNDAINFLLRNGDLPGFLTLLKASFPIFRIIPDKRSLTIRKARNTMLRLGEELLLSRQQGGVLEKGRDLLSVLVRANTDSELPVSQRMNNEDVLAQVPTFLIAGHETTSNQMSWALFELARHQDLQSRLRQELRSVPTDIPSADDLSPEKLPFLEKIVRETCRLHGAVSSIVRIATKDDIIPVEEPYIDSNGKVCHEIRRVIHLLRSKTRSDLNVRIGKGDGVVIPILALNRAKHIWGDDAAEFNPDRWERPPAAAKSIPGLWSDLMTFSGGPRSCIGFRFALVEMKVILFTLVRRFEFSLALPAEHFGVRSVAFLRPSVRGEKGAQLPLLVKLCEE</sequence>
<evidence type="ECO:0000256" key="1">
    <source>
        <dbReference type="ARBA" id="ARBA00001971"/>
    </source>
</evidence>
<dbReference type="PANTHER" id="PTHR24305">
    <property type="entry name" value="CYTOCHROME P450"/>
    <property type="match status" value="1"/>
</dbReference>
<keyword evidence="6" id="KW-0560">Oxidoreductase</keyword>
<dbReference type="GO" id="GO:0020037">
    <property type="term" value="F:heme binding"/>
    <property type="evidence" value="ECO:0007669"/>
    <property type="project" value="InterPro"/>
</dbReference>
<comment type="similarity">
    <text evidence="3">Belongs to the cytochrome P450 family.</text>
</comment>
<dbReference type="GO" id="GO:0006400">
    <property type="term" value="P:tRNA modification"/>
    <property type="evidence" value="ECO:0007669"/>
    <property type="project" value="InterPro"/>
</dbReference>
<feature type="binding site" description="axial binding residue" evidence="9">
    <location>
        <position position="1051"/>
    </location>
    <ligand>
        <name>heme</name>
        <dbReference type="ChEBI" id="CHEBI:30413"/>
    </ligand>
    <ligandPart>
        <name>Fe</name>
        <dbReference type="ChEBI" id="CHEBI:18248"/>
    </ligandPart>
</feature>
<protein>
    <recommendedName>
        <fullName evidence="10">tRNA-guanine(15) transglycosylase-like domain-containing protein</fullName>
    </recommendedName>
</protein>
<reference evidence="11" key="1">
    <citation type="submission" date="2016-06" db="EMBL/GenBank/DDBJ databases">
        <title>Draft Genome sequence of the fungus Inonotus baumii.</title>
        <authorList>
            <person name="Zhu H."/>
            <person name="Lin W."/>
        </authorList>
    </citation>
    <scope>NUCLEOTIDE SEQUENCE</scope>
    <source>
        <strain evidence="11">821</strain>
    </source>
</reference>
<dbReference type="InterPro" id="IPR002401">
    <property type="entry name" value="Cyt_P450_E_grp-I"/>
</dbReference>
<dbReference type="InterPro" id="IPR017972">
    <property type="entry name" value="Cyt_P450_CS"/>
</dbReference>
<dbReference type="PRINTS" id="PR00463">
    <property type="entry name" value="EP450I"/>
</dbReference>
<dbReference type="PRINTS" id="PR00385">
    <property type="entry name" value="P450"/>
</dbReference>
<evidence type="ECO:0000256" key="4">
    <source>
        <dbReference type="ARBA" id="ARBA00022617"/>
    </source>
</evidence>
<keyword evidence="4 9" id="KW-0349">Heme</keyword>
<comment type="caution">
    <text evidence="11">The sequence shown here is derived from an EMBL/GenBank/DDBJ whole genome shotgun (WGS) entry which is preliminary data.</text>
</comment>
<evidence type="ECO:0000313" key="12">
    <source>
        <dbReference type="Proteomes" id="UP000757232"/>
    </source>
</evidence>
<evidence type="ECO:0000313" key="11">
    <source>
        <dbReference type="EMBL" id="OCB88702.1"/>
    </source>
</evidence>
<evidence type="ECO:0000256" key="5">
    <source>
        <dbReference type="ARBA" id="ARBA00022723"/>
    </source>
</evidence>
<feature type="domain" description="tRNA-guanine(15) transglycosylase-like" evidence="10">
    <location>
        <begin position="302"/>
        <end position="502"/>
    </location>
</feature>
<dbReference type="GO" id="GO:0004497">
    <property type="term" value="F:monooxygenase activity"/>
    <property type="evidence" value="ECO:0007669"/>
    <property type="project" value="UniProtKB-KW"/>
</dbReference>
<comment type="cofactor">
    <cofactor evidence="1 9">
        <name>heme</name>
        <dbReference type="ChEBI" id="CHEBI:30413"/>
    </cofactor>
</comment>
<dbReference type="InterPro" id="IPR002616">
    <property type="entry name" value="tRNA_ribo_trans-like"/>
</dbReference>
<keyword evidence="8" id="KW-0503">Monooxygenase</keyword>
<evidence type="ECO:0000259" key="10">
    <source>
        <dbReference type="Pfam" id="PF01702"/>
    </source>
</evidence>
<dbReference type="InterPro" id="IPR036511">
    <property type="entry name" value="TGT-like_sf"/>
</dbReference>
<dbReference type="Pfam" id="PF00067">
    <property type="entry name" value="p450"/>
    <property type="match status" value="2"/>
</dbReference>
<dbReference type="InterPro" id="IPR050121">
    <property type="entry name" value="Cytochrome_P450_monoxygenase"/>
</dbReference>
<dbReference type="EMBL" id="LNZH02000173">
    <property type="protein sequence ID" value="OCB88702.1"/>
    <property type="molecule type" value="Genomic_DNA"/>
</dbReference>
<organism evidence="11 12">
    <name type="scientific">Sanghuangporus baumii</name>
    <name type="common">Phellinus baumii</name>
    <dbReference type="NCBI Taxonomy" id="108892"/>
    <lineage>
        <taxon>Eukaryota</taxon>
        <taxon>Fungi</taxon>
        <taxon>Dikarya</taxon>
        <taxon>Basidiomycota</taxon>
        <taxon>Agaricomycotina</taxon>
        <taxon>Agaricomycetes</taxon>
        <taxon>Hymenochaetales</taxon>
        <taxon>Hymenochaetaceae</taxon>
        <taxon>Sanghuangporus</taxon>
    </lineage>
</organism>
<accession>A0A9Q5HZW3</accession>
<dbReference type="OrthoDB" id="27601at2759"/>
<keyword evidence="5 9" id="KW-0479">Metal-binding</keyword>
<dbReference type="GO" id="GO:0016705">
    <property type="term" value="F:oxidoreductase activity, acting on paired donors, with incorporation or reduction of molecular oxygen"/>
    <property type="evidence" value="ECO:0007669"/>
    <property type="project" value="InterPro"/>
</dbReference>
<feature type="domain" description="tRNA-guanine(15) transglycosylase-like" evidence="10">
    <location>
        <begin position="28"/>
        <end position="233"/>
    </location>
</feature>
<dbReference type="SUPFAM" id="SSF48264">
    <property type="entry name" value="Cytochrome P450"/>
    <property type="match status" value="1"/>
</dbReference>
<dbReference type="SUPFAM" id="SSF51713">
    <property type="entry name" value="tRNA-guanine transglycosylase"/>
    <property type="match status" value="1"/>
</dbReference>
<evidence type="ECO:0000256" key="3">
    <source>
        <dbReference type="ARBA" id="ARBA00010617"/>
    </source>
</evidence>
<dbReference type="InterPro" id="IPR001128">
    <property type="entry name" value="Cyt_P450"/>
</dbReference>
<keyword evidence="7 9" id="KW-0408">Iron</keyword>
<evidence type="ECO:0000256" key="8">
    <source>
        <dbReference type="ARBA" id="ARBA00023033"/>
    </source>
</evidence>
<evidence type="ECO:0000256" key="9">
    <source>
        <dbReference type="PIRSR" id="PIRSR602401-1"/>
    </source>
</evidence>
<dbReference type="InterPro" id="IPR036396">
    <property type="entry name" value="Cyt_P450_sf"/>
</dbReference>
<proteinExistence type="inferred from homology"/>
<dbReference type="GO" id="GO:0005506">
    <property type="term" value="F:iron ion binding"/>
    <property type="evidence" value="ECO:0007669"/>
    <property type="project" value="InterPro"/>
</dbReference>
<dbReference type="Gene3D" id="3.20.20.105">
    <property type="entry name" value="Queuine tRNA-ribosyltransferase-like"/>
    <property type="match status" value="1"/>
</dbReference>
<gene>
    <name evidence="11" type="ORF">A7U60_g4176</name>
</gene>
<name>A0A9Q5HZW3_SANBA</name>